<feature type="signal peptide" evidence="5">
    <location>
        <begin position="1"/>
        <end position="25"/>
    </location>
</feature>
<dbReference type="Gene3D" id="2.60.40.290">
    <property type="match status" value="1"/>
</dbReference>
<evidence type="ECO:0000256" key="3">
    <source>
        <dbReference type="ARBA" id="ARBA00023295"/>
    </source>
</evidence>
<accession>A0ABV8KY06</accession>
<keyword evidence="8" id="KW-1185">Reference proteome</keyword>
<dbReference type="Proteomes" id="UP001595868">
    <property type="component" value="Unassembled WGS sequence"/>
</dbReference>
<evidence type="ECO:0000256" key="1">
    <source>
        <dbReference type="ARBA" id="ARBA00009865"/>
    </source>
</evidence>
<feature type="domain" description="CBM2" evidence="6">
    <location>
        <begin position="28"/>
        <end position="137"/>
    </location>
</feature>
<keyword evidence="5" id="KW-0732">Signal</keyword>
<dbReference type="RefSeq" id="WP_377553748.1">
    <property type="nucleotide sequence ID" value="NZ_JBHSBN010000082.1"/>
</dbReference>
<dbReference type="InterPro" id="IPR001919">
    <property type="entry name" value="CBD2"/>
</dbReference>
<dbReference type="Pfam" id="PF04616">
    <property type="entry name" value="Glyco_hydro_43"/>
    <property type="match status" value="1"/>
</dbReference>
<keyword evidence="3" id="KW-0326">Glycosidase</keyword>
<name>A0ABV8KY06_9ACTN</name>
<dbReference type="SUPFAM" id="SSF75005">
    <property type="entry name" value="Arabinanase/levansucrase/invertase"/>
    <property type="match status" value="1"/>
</dbReference>
<evidence type="ECO:0000256" key="5">
    <source>
        <dbReference type="SAM" id="SignalP"/>
    </source>
</evidence>
<dbReference type="InterPro" id="IPR008965">
    <property type="entry name" value="CBM2/CBM3_carb-bd_dom_sf"/>
</dbReference>
<dbReference type="SUPFAM" id="SSF49384">
    <property type="entry name" value="Carbohydrate-binding domain"/>
    <property type="match status" value="1"/>
</dbReference>
<dbReference type="EMBL" id="JBHSBN010000082">
    <property type="protein sequence ID" value="MFC4110898.1"/>
    <property type="molecule type" value="Genomic_DNA"/>
</dbReference>
<dbReference type="SMART" id="SM00637">
    <property type="entry name" value="CBD_II"/>
    <property type="match status" value="1"/>
</dbReference>
<dbReference type="Pfam" id="PF00553">
    <property type="entry name" value="CBM_2"/>
    <property type="match status" value="1"/>
</dbReference>
<dbReference type="InterPro" id="IPR013320">
    <property type="entry name" value="ConA-like_dom_sf"/>
</dbReference>
<dbReference type="PROSITE" id="PS51257">
    <property type="entry name" value="PROKAR_LIPOPROTEIN"/>
    <property type="match status" value="1"/>
</dbReference>
<reference evidence="8" key="1">
    <citation type="journal article" date="2019" name="Int. J. Syst. Evol. Microbiol.">
        <title>The Global Catalogue of Microorganisms (GCM) 10K type strain sequencing project: providing services to taxonomists for standard genome sequencing and annotation.</title>
        <authorList>
            <consortium name="The Broad Institute Genomics Platform"/>
            <consortium name="The Broad Institute Genome Sequencing Center for Infectious Disease"/>
            <person name="Wu L."/>
            <person name="Ma J."/>
        </authorList>
    </citation>
    <scope>NUCLEOTIDE SEQUENCE [LARGE SCALE GENOMIC DNA]</scope>
    <source>
        <strain evidence="8">2902at01</strain>
    </source>
</reference>
<evidence type="ECO:0000313" key="8">
    <source>
        <dbReference type="Proteomes" id="UP001595868"/>
    </source>
</evidence>
<feature type="chain" id="PRO_5045573616" evidence="5">
    <location>
        <begin position="26"/>
        <end position="678"/>
    </location>
</feature>
<dbReference type="InterPro" id="IPR006710">
    <property type="entry name" value="Glyco_hydro_43"/>
</dbReference>
<comment type="caution">
    <text evidence="7">The sequence shown here is derived from an EMBL/GenBank/DDBJ whole genome shotgun (WGS) entry which is preliminary data.</text>
</comment>
<feature type="region of interest" description="Disordered" evidence="4">
    <location>
        <begin position="132"/>
        <end position="178"/>
    </location>
</feature>
<dbReference type="InterPro" id="IPR051795">
    <property type="entry name" value="Glycosyl_Hydrlase_43"/>
</dbReference>
<dbReference type="Pfam" id="PF17851">
    <property type="entry name" value="GH43_C2"/>
    <property type="match status" value="1"/>
</dbReference>
<dbReference type="InterPro" id="IPR041542">
    <property type="entry name" value="GH43_C2"/>
</dbReference>
<feature type="compositionally biased region" description="Pro residues" evidence="4">
    <location>
        <begin position="137"/>
        <end position="178"/>
    </location>
</feature>
<comment type="similarity">
    <text evidence="1">Belongs to the glycosyl hydrolase 43 family.</text>
</comment>
<dbReference type="SUPFAM" id="SSF49899">
    <property type="entry name" value="Concanavalin A-like lectins/glucanases"/>
    <property type="match status" value="1"/>
</dbReference>
<organism evidence="7 8">
    <name type="scientific">Micromonospora zhanjiangensis</name>
    <dbReference type="NCBI Taxonomy" id="1522057"/>
    <lineage>
        <taxon>Bacteria</taxon>
        <taxon>Bacillati</taxon>
        <taxon>Actinomycetota</taxon>
        <taxon>Actinomycetes</taxon>
        <taxon>Micromonosporales</taxon>
        <taxon>Micromonosporaceae</taxon>
        <taxon>Micromonospora</taxon>
    </lineage>
</organism>
<dbReference type="PROSITE" id="PS51173">
    <property type="entry name" value="CBM2"/>
    <property type="match status" value="1"/>
</dbReference>
<sequence>MHRIRRLWLAGTLAALLSTTGAAFAATSAQAASGCKVTYTISSSWSGGFGANVDITNLGDPVNGWRLTWTYGAGQTIQQLWNGSYTQSGANVTVTNAAYNGAIGTNASVSFGFNGSWTGSNPVPTNFALNGVACGDTPPPTTAPPTTEPPPTTAPPTTPPPTTPPPTTPPPTNGPWPPSANYSNPIVWQDFADGDIIRVGDVYYYSASTMHYSPGAPILRSYDLVNWEYAGHSVPSLDFDSNNYNLTGGRAYIKGIWASALNYRKSNSTYYWLGCVEFNRTYVYTASAVDGTWQKKARINNCYYDAGLLIDDNDTMYVAYGNTQLSVAQLSADGTTEVKHQQVFSTPSSVGTLEGSRFYKRGNYYYIWVTRPANGQYVLRSTSPWGPYEMKQVLLNMPTPVSGAGIPHQGGLVQTQNGAWYYMAFVDAYPGGRIPVMAPINWSSDGWPSVQTVNGGWGASYPFPNVPRPPRQVKSMIGPDTFPGPTLDPRWEWNHNPDTTKFSVNNGLRLQAATVTNDLYAARNTLTHRIQGPTSTATIQLDYSTMRDGDRSGLAMLRHLSAWIGVRRDSGQTRVSMVDGLSMDSNWNTTSTGTERASAAVSGGKIWLRVNADVRPGTGRQAKFSYSTDGVNFTSLGPAYTLNNDWPFFMGYRYGIFNYATGSLGGSVTVNRFDLTTP</sequence>
<dbReference type="PANTHER" id="PTHR42812">
    <property type="entry name" value="BETA-XYLOSIDASE"/>
    <property type="match status" value="1"/>
</dbReference>
<dbReference type="CDD" id="cd09001">
    <property type="entry name" value="GH43_FsAxh1-like"/>
    <property type="match status" value="1"/>
</dbReference>
<protein>
    <submittedName>
        <fullName evidence="7">Family 43 glycosylhydrolase</fullName>
    </submittedName>
</protein>
<dbReference type="InterPro" id="IPR006311">
    <property type="entry name" value="TAT_signal"/>
</dbReference>
<dbReference type="InterPro" id="IPR023296">
    <property type="entry name" value="Glyco_hydro_beta-prop_sf"/>
</dbReference>
<keyword evidence="2" id="KW-0378">Hydrolase</keyword>
<gene>
    <name evidence="7" type="ORF">ACFOX0_33960</name>
</gene>
<evidence type="ECO:0000256" key="2">
    <source>
        <dbReference type="ARBA" id="ARBA00022801"/>
    </source>
</evidence>
<evidence type="ECO:0000313" key="7">
    <source>
        <dbReference type="EMBL" id="MFC4110898.1"/>
    </source>
</evidence>
<dbReference type="PANTHER" id="PTHR42812:SF15">
    <property type="entry name" value="HYDROLASE, PUTATIVE (AFU_ORTHOLOGUE AFUA_2G00930)-RELATED"/>
    <property type="match status" value="1"/>
</dbReference>
<dbReference type="Gene3D" id="2.115.10.20">
    <property type="entry name" value="Glycosyl hydrolase domain, family 43"/>
    <property type="match status" value="1"/>
</dbReference>
<evidence type="ECO:0000256" key="4">
    <source>
        <dbReference type="SAM" id="MobiDB-lite"/>
    </source>
</evidence>
<evidence type="ECO:0000259" key="6">
    <source>
        <dbReference type="PROSITE" id="PS51173"/>
    </source>
</evidence>
<dbReference type="Gene3D" id="2.60.120.200">
    <property type="match status" value="1"/>
</dbReference>
<dbReference type="PROSITE" id="PS51318">
    <property type="entry name" value="TAT"/>
    <property type="match status" value="1"/>
</dbReference>
<proteinExistence type="inferred from homology"/>
<dbReference type="InterPro" id="IPR012291">
    <property type="entry name" value="CBM2_carb-bd_dom_sf"/>
</dbReference>